<keyword evidence="4" id="KW-1185">Reference proteome</keyword>
<reference evidence="3 4" key="1">
    <citation type="submission" date="2020-04" db="EMBL/GenBank/DDBJ databases">
        <title>Novosphingobium sp. TW-4 isolated from soil.</title>
        <authorList>
            <person name="Dahal R.H."/>
            <person name="Chaudhary D.K."/>
        </authorList>
    </citation>
    <scope>NUCLEOTIDE SEQUENCE [LARGE SCALE GENOMIC DNA]</scope>
    <source>
        <strain evidence="3 4">TW-4</strain>
    </source>
</reference>
<dbReference type="EMBL" id="JABBGM010000003">
    <property type="protein sequence ID" value="NML93817.1"/>
    <property type="molecule type" value="Genomic_DNA"/>
</dbReference>
<feature type="region of interest" description="Disordered" evidence="1">
    <location>
        <begin position="68"/>
        <end position="89"/>
    </location>
</feature>
<evidence type="ECO:0000313" key="3">
    <source>
        <dbReference type="EMBL" id="NML93817.1"/>
    </source>
</evidence>
<sequence>MTRIPHLQIVVGASLLAVLGYFGFSVWVFGWTADAALRGDVVGTWKSFATLAFGFWLGSSSAGKAKDGEPAPVAVVNGPDAPVPVETQP</sequence>
<dbReference type="Proteomes" id="UP000583556">
    <property type="component" value="Unassembled WGS sequence"/>
</dbReference>
<evidence type="ECO:0000313" key="4">
    <source>
        <dbReference type="Proteomes" id="UP000583556"/>
    </source>
</evidence>
<evidence type="ECO:0000256" key="2">
    <source>
        <dbReference type="SAM" id="Phobius"/>
    </source>
</evidence>
<keyword evidence="2" id="KW-1133">Transmembrane helix</keyword>
<dbReference type="RefSeq" id="WP_169493080.1">
    <property type="nucleotide sequence ID" value="NZ_JABBGM010000003.1"/>
</dbReference>
<keyword evidence="2" id="KW-0472">Membrane</keyword>
<dbReference type="AlphaFoldDB" id="A0A7Y0GAP0"/>
<feature type="transmembrane region" description="Helical" evidence="2">
    <location>
        <begin position="41"/>
        <end position="58"/>
    </location>
</feature>
<accession>A0A7Y0GAP0</accession>
<protein>
    <submittedName>
        <fullName evidence="3">Uncharacterized protein</fullName>
    </submittedName>
</protein>
<proteinExistence type="predicted"/>
<feature type="transmembrane region" description="Helical" evidence="2">
    <location>
        <begin position="7"/>
        <end position="29"/>
    </location>
</feature>
<name>A0A7Y0GAP0_9SPHN</name>
<organism evidence="3 4">
    <name type="scientific">Novosphingobium olei</name>
    <dbReference type="NCBI Taxonomy" id="2728851"/>
    <lineage>
        <taxon>Bacteria</taxon>
        <taxon>Pseudomonadati</taxon>
        <taxon>Pseudomonadota</taxon>
        <taxon>Alphaproteobacteria</taxon>
        <taxon>Sphingomonadales</taxon>
        <taxon>Sphingomonadaceae</taxon>
        <taxon>Novosphingobium</taxon>
    </lineage>
</organism>
<comment type="caution">
    <text evidence="3">The sequence shown here is derived from an EMBL/GenBank/DDBJ whole genome shotgun (WGS) entry which is preliminary data.</text>
</comment>
<keyword evidence="2" id="KW-0812">Transmembrane</keyword>
<gene>
    <name evidence="3" type="ORF">HHL27_09070</name>
</gene>
<evidence type="ECO:0000256" key="1">
    <source>
        <dbReference type="SAM" id="MobiDB-lite"/>
    </source>
</evidence>